<evidence type="ECO:0000256" key="9">
    <source>
        <dbReference type="ARBA" id="ARBA00023136"/>
    </source>
</evidence>
<proteinExistence type="inferred from homology"/>
<reference evidence="12 13" key="1">
    <citation type="submission" date="2014-03" db="EMBL/GenBank/DDBJ databases">
        <title>Draft genome of the hookworm Oesophagostomum dentatum.</title>
        <authorList>
            <person name="Mitreva M."/>
        </authorList>
    </citation>
    <scope>NUCLEOTIDE SEQUENCE [LARGE SCALE GENOMIC DNA]</scope>
    <source>
        <strain evidence="12 13">OD-Hann</strain>
    </source>
</reference>
<gene>
    <name evidence="12" type="ORF">OESDEN_07031</name>
</gene>
<organism evidence="12 13">
    <name type="scientific">Oesophagostomum dentatum</name>
    <name type="common">Nodular worm</name>
    <dbReference type="NCBI Taxonomy" id="61180"/>
    <lineage>
        <taxon>Eukaryota</taxon>
        <taxon>Metazoa</taxon>
        <taxon>Ecdysozoa</taxon>
        <taxon>Nematoda</taxon>
        <taxon>Chromadorea</taxon>
        <taxon>Rhabditida</taxon>
        <taxon>Rhabditina</taxon>
        <taxon>Rhabditomorpha</taxon>
        <taxon>Strongyloidea</taxon>
        <taxon>Strongylidae</taxon>
        <taxon>Oesophagostomum</taxon>
    </lineage>
</organism>
<accession>A0A0B1TB84</accession>
<dbReference type="CDD" id="cd03784">
    <property type="entry name" value="GT1_Gtf-like"/>
    <property type="match status" value="1"/>
</dbReference>
<keyword evidence="7" id="KW-0732">Signal</keyword>
<evidence type="ECO:0000313" key="13">
    <source>
        <dbReference type="Proteomes" id="UP000053660"/>
    </source>
</evidence>
<comment type="similarity">
    <text evidence="2">Belongs to the UDP-glycosyltransferase family.</text>
</comment>
<dbReference type="PANTHER" id="PTHR48043:SF150">
    <property type="entry name" value="GLUCURONOSYLTRANSFERASE"/>
    <property type="match status" value="1"/>
</dbReference>
<evidence type="ECO:0000256" key="3">
    <source>
        <dbReference type="ARBA" id="ARBA00012544"/>
    </source>
</evidence>
<comment type="subcellular location">
    <subcellularLocation>
        <location evidence="1">Membrane</location>
        <topology evidence="1">Single-pass membrane protein</topology>
    </subcellularLocation>
</comment>
<evidence type="ECO:0000256" key="4">
    <source>
        <dbReference type="ARBA" id="ARBA00022676"/>
    </source>
</evidence>
<dbReference type="InterPro" id="IPR002213">
    <property type="entry name" value="UDP_glucos_trans"/>
</dbReference>
<evidence type="ECO:0000256" key="7">
    <source>
        <dbReference type="ARBA" id="ARBA00022729"/>
    </source>
</evidence>
<evidence type="ECO:0000256" key="5">
    <source>
        <dbReference type="ARBA" id="ARBA00022679"/>
    </source>
</evidence>
<evidence type="ECO:0000256" key="8">
    <source>
        <dbReference type="ARBA" id="ARBA00022989"/>
    </source>
</evidence>
<evidence type="ECO:0000256" key="1">
    <source>
        <dbReference type="ARBA" id="ARBA00004167"/>
    </source>
</evidence>
<dbReference type="GO" id="GO:0015020">
    <property type="term" value="F:glucuronosyltransferase activity"/>
    <property type="evidence" value="ECO:0007669"/>
    <property type="project" value="UniProtKB-EC"/>
</dbReference>
<dbReference type="Proteomes" id="UP000053660">
    <property type="component" value="Unassembled WGS sequence"/>
</dbReference>
<dbReference type="PANTHER" id="PTHR48043">
    <property type="entry name" value="EG:EG0003.4 PROTEIN-RELATED"/>
    <property type="match status" value="1"/>
</dbReference>
<feature type="transmembrane region" description="Helical" evidence="11">
    <location>
        <begin position="433"/>
        <end position="452"/>
    </location>
</feature>
<name>A0A0B1TB84_OESDE</name>
<evidence type="ECO:0000256" key="10">
    <source>
        <dbReference type="ARBA" id="ARBA00047475"/>
    </source>
</evidence>
<dbReference type="OrthoDB" id="5835829at2759"/>
<keyword evidence="9 11" id="KW-0472">Membrane</keyword>
<evidence type="ECO:0000256" key="11">
    <source>
        <dbReference type="SAM" id="Phobius"/>
    </source>
</evidence>
<keyword evidence="4" id="KW-0328">Glycosyltransferase</keyword>
<evidence type="ECO:0000256" key="2">
    <source>
        <dbReference type="ARBA" id="ARBA00009995"/>
    </source>
</evidence>
<dbReference type="GO" id="GO:0016020">
    <property type="term" value="C:membrane"/>
    <property type="evidence" value="ECO:0007669"/>
    <property type="project" value="UniProtKB-SubCell"/>
</dbReference>
<keyword evidence="8 11" id="KW-1133">Transmembrane helix</keyword>
<sequence length="468" mass="52407">MGGYIQVTLQPVLFNLPSNGTKKSRLIQVNAGLSPEQLDVAAQNHDRTWTLSSTNPLNVNRFNNMFVHFIKTTISKTLEEKKLMEQLKRENFDVGIAELFDFAGLVVFEAVGLGNIIGTHSSTILEGTAYSIGVPVIPSFMPASHGITDDSTSLSNRAVNLLFTYLSWVFQDFQAKDIVSNITFILTNTEPFLDFAKPTLHSIVDIGGIGVHKPKKLDEKWNRILNLRNRTILISFGSIAPCALMPAGMKNAIVEVAKSYPDITFIWKYEKPDDAQFADGIENLVLSKWTPQNDLLGRHPMKPDDRLTLFVTHGGAGRLMESASLGKPLVVVPLFGDQVRNAKLAEKFGFGLILDKASLMNSRAMHNAIDKVLNNRKYREAAHRIRDILAKRPFSPEQKLVKTVELAAEFGEMPELRVTGRKLGFITYYNLDIWFLLTLICVLTVSTMILFVNKLYSKIRNIVKVKVQ</sequence>
<evidence type="ECO:0000313" key="12">
    <source>
        <dbReference type="EMBL" id="KHJ93062.1"/>
    </source>
</evidence>
<dbReference type="Pfam" id="PF00201">
    <property type="entry name" value="UDPGT"/>
    <property type="match status" value="1"/>
</dbReference>
<keyword evidence="5 12" id="KW-0808">Transferase</keyword>
<dbReference type="SUPFAM" id="SSF53756">
    <property type="entry name" value="UDP-Glycosyltransferase/glycogen phosphorylase"/>
    <property type="match status" value="1"/>
</dbReference>
<dbReference type="EMBL" id="KN550971">
    <property type="protein sequence ID" value="KHJ93062.1"/>
    <property type="molecule type" value="Genomic_DNA"/>
</dbReference>
<keyword evidence="6 11" id="KW-0812">Transmembrane</keyword>
<dbReference type="AlphaFoldDB" id="A0A0B1TB84"/>
<comment type="catalytic activity">
    <reaction evidence="10">
        <text>glucuronate acceptor + UDP-alpha-D-glucuronate = acceptor beta-D-glucuronoside + UDP + H(+)</text>
        <dbReference type="Rhea" id="RHEA:21032"/>
        <dbReference type="ChEBI" id="CHEBI:15378"/>
        <dbReference type="ChEBI" id="CHEBI:58052"/>
        <dbReference type="ChEBI" id="CHEBI:58223"/>
        <dbReference type="ChEBI" id="CHEBI:132367"/>
        <dbReference type="ChEBI" id="CHEBI:132368"/>
        <dbReference type="EC" id="2.4.1.17"/>
    </reaction>
</comment>
<protein>
    <recommendedName>
        <fullName evidence="3">glucuronosyltransferase</fullName>
        <ecNumber evidence="3">2.4.1.17</ecNumber>
    </recommendedName>
</protein>
<evidence type="ECO:0000256" key="6">
    <source>
        <dbReference type="ARBA" id="ARBA00022692"/>
    </source>
</evidence>
<dbReference type="InterPro" id="IPR050271">
    <property type="entry name" value="UDP-glycosyltransferase"/>
</dbReference>
<dbReference type="FunFam" id="3.40.50.2000:FF:000038">
    <property type="entry name" value="UDP-GlucuronosylTransferase"/>
    <property type="match status" value="1"/>
</dbReference>
<dbReference type="EC" id="2.4.1.17" evidence="3"/>
<keyword evidence="13" id="KW-1185">Reference proteome</keyword>
<dbReference type="Gene3D" id="3.40.50.2000">
    <property type="entry name" value="Glycogen Phosphorylase B"/>
    <property type="match status" value="1"/>
</dbReference>